<dbReference type="GeneID" id="78277484"/>
<dbReference type="HOGENOM" id="CLU_2933937_0_0_9"/>
<reference evidence="1" key="1">
    <citation type="submission" date="2009-09" db="EMBL/GenBank/DDBJ databases">
        <authorList>
            <person name="Weinstock G."/>
            <person name="Sodergren E."/>
            <person name="Clifton S."/>
            <person name="Fulton L."/>
            <person name="Fulton B."/>
            <person name="Courtney L."/>
            <person name="Fronick C."/>
            <person name="Harrison M."/>
            <person name="Strong C."/>
            <person name="Farmer C."/>
            <person name="Delahaunty K."/>
            <person name="Markovic C."/>
            <person name="Hall O."/>
            <person name="Minx P."/>
            <person name="Tomlinson C."/>
            <person name="Mitreva M."/>
            <person name="Nelson J."/>
            <person name="Hou S."/>
            <person name="Wollam A."/>
            <person name="Pepin K.H."/>
            <person name="Johnson M."/>
            <person name="Bhonagiri V."/>
            <person name="Nash W.E."/>
            <person name="Warren W."/>
            <person name="Chinwalla A."/>
            <person name="Mardis E.R."/>
            <person name="Wilson R.K."/>
        </authorList>
    </citation>
    <scope>NUCLEOTIDE SEQUENCE [LARGE SCALE GENOMIC DNA]</scope>
    <source>
        <strain evidence="1">DSM 15470</strain>
    </source>
</reference>
<gene>
    <name evidence="1" type="ORF">GCWU000321_00778</name>
</gene>
<dbReference type="EMBL" id="ACIM02000001">
    <property type="protein sequence ID" value="EEW96811.1"/>
    <property type="molecule type" value="Genomic_DNA"/>
</dbReference>
<dbReference type="Proteomes" id="UP000004736">
    <property type="component" value="Unassembled WGS sequence"/>
</dbReference>
<protein>
    <submittedName>
        <fullName evidence="1">Uncharacterized protein</fullName>
    </submittedName>
</protein>
<name>C9LMM5_9FIRM</name>
<dbReference type="AlphaFoldDB" id="C9LMM5"/>
<comment type="caution">
    <text evidence="1">The sequence shown here is derived from an EMBL/GenBank/DDBJ whole genome shotgun (WGS) entry which is preliminary data.</text>
</comment>
<dbReference type="OrthoDB" id="9803893at2"/>
<organism evidence="1 2">
    <name type="scientific">Dialister invisus DSM 15470</name>
    <dbReference type="NCBI Taxonomy" id="592028"/>
    <lineage>
        <taxon>Bacteria</taxon>
        <taxon>Bacillati</taxon>
        <taxon>Bacillota</taxon>
        <taxon>Negativicutes</taxon>
        <taxon>Veillonellales</taxon>
        <taxon>Veillonellaceae</taxon>
        <taxon>Dialister</taxon>
    </lineage>
</organism>
<proteinExistence type="predicted"/>
<sequence length="60" mass="7003">MDTLTKLQKIKGFYKNKELSANLFRIPPTEEKLRKGKAEGEEATKFHYSVAKEFRSVIEK</sequence>
<evidence type="ECO:0000313" key="2">
    <source>
        <dbReference type="Proteomes" id="UP000004736"/>
    </source>
</evidence>
<accession>C9LMM5</accession>
<keyword evidence="2" id="KW-1185">Reference proteome</keyword>
<evidence type="ECO:0000313" key="1">
    <source>
        <dbReference type="EMBL" id="EEW96811.1"/>
    </source>
</evidence>
<dbReference type="RefSeq" id="WP_007069744.1">
    <property type="nucleotide sequence ID" value="NZ_GG698602.1"/>
</dbReference>